<feature type="binding site" evidence="10">
    <location>
        <position position="254"/>
    </location>
    <ligand>
        <name>Zn(2+)</name>
        <dbReference type="ChEBI" id="CHEBI:29105"/>
    </ligand>
</feature>
<dbReference type="GO" id="GO:0004817">
    <property type="term" value="F:cysteine-tRNA ligase activity"/>
    <property type="evidence" value="ECO:0007669"/>
    <property type="project" value="UniProtKB-UniRule"/>
</dbReference>
<evidence type="ECO:0000313" key="13">
    <source>
        <dbReference type="Proteomes" id="UP000064967"/>
    </source>
</evidence>
<sequence>MTRSLVLYDNFTRSLRPFEPLRPDGEVGLYTCGPTVYDDQHIGNYRTFLFEDILKRVLRWNGHRVKHVMNVTDVGHLVGDGDDGEDKLVKGARRAGRSAWEIADHFTRAFVRDLELLRIEKADILCRATDHIAEQIAFIVALEARGFTYRTSDGIYFDTSKLPSYGELARLDTAGLDAGRRVAMGDKHAATDFALWKFSPEAGARREMEWESPWGIGFPGWHIECSAMAQKYLGDFFDIHCGGEDHIPVHHTNEIAQTEARVGTRLANFWLHGYFLVHAPEDPHDETRKMSKSTEDFLRVALLVERGYDLHAYRYFCFTGHYRTQLSFSWQALDAAKAAFVRLQSGFASLEHDRATPPDASSMDGFESAINADLNMPRALAVAWDVLRGSLPSAVKRATLARFDDVLGFDLSSPVSCIEETVPPPIRALADERLHARSRGDYAQADALRTKLREAGWTMEDRPGGYRLRRC</sequence>
<evidence type="ECO:0000256" key="8">
    <source>
        <dbReference type="ARBA" id="ARBA00022917"/>
    </source>
</evidence>
<dbReference type="EC" id="6.1.1.16" evidence="10"/>
<feature type="short sequence motif" description="'KMSKS' region" evidence="10">
    <location>
        <begin position="289"/>
        <end position="293"/>
    </location>
</feature>
<dbReference type="KEGG" id="llu:AKJ09_04918"/>
<keyword evidence="9 10" id="KW-0030">Aminoacyl-tRNA synthetase</keyword>
<keyword evidence="6 10" id="KW-0862">Zinc</keyword>
<comment type="subcellular location">
    <subcellularLocation>
        <location evidence="10">Cytoplasm</location>
    </subcellularLocation>
</comment>
<evidence type="ECO:0000256" key="9">
    <source>
        <dbReference type="ARBA" id="ARBA00023146"/>
    </source>
</evidence>
<dbReference type="PATRIC" id="fig|1391654.3.peg.4982"/>
<dbReference type="GO" id="GO:0008270">
    <property type="term" value="F:zinc ion binding"/>
    <property type="evidence" value="ECO:0007669"/>
    <property type="project" value="UniProtKB-UniRule"/>
</dbReference>
<dbReference type="PANTHER" id="PTHR10890:SF3">
    <property type="entry name" value="CYSTEINE--TRNA LIGASE, CYTOPLASMIC"/>
    <property type="match status" value="1"/>
</dbReference>
<comment type="subunit">
    <text evidence="2 10">Monomer.</text>
</comment>
<reference evidence="12 13" key="1">
    <citation type="submission" date="2015-08" db="EMBL/GenBank/DDBJ databases">
        <authorList>
            <person name="Babu N.S."/>
            <person name="Beckwith C.J."/>
            <person name="Beseler K.G."/>
            <person name="Brison A."/>
            <person name="Carone J.V."/>
            <person name="Caskin T.P."/>
            <person name="Diamond M."/>
            <person name="Durham M.E."/>
            <person name="Foxe J.M."/>
            <person name="Go M."/>
            <person name="Henderson B.A."/>
            <person name="Jones I.B."/>
            <person name="McGettigan J.A."/>
            <person name="Micheletti S.J."/>
            <person name="Nasrallah M.E."/>
            <person name="Ortiz D."/>
            <person name="Piller C.R."/>
            <person name="Privatt S.R."/>
            <person name="Schneider S.L."/>
            <person name="Sharp S."/>
            <person name="Smith T.C."/>
            <person name="Stanton J.D."/>
            <person name="Ullery H.E."/>
            <person name="Wilson R.J."/>
            <person name="Serrano M.G."/>
            <person name="Buck G."/>
            <person name="Lee V."/>
            <person name="Wang Y."/>
            <person name="Carvalho R."/>
            <person name="Voegtly L."/>
            <person name="Shi R."/>
            <person name="Duckworth R."/>
            <person name="Johnson A."/>
            <person name="Loviza R."/>
            <person name="Walstead R."/>
            <person name="Shah Z."/>
            <person name="Kiflezghi M."/>
            <person name="Wade K."/>
            <person name="Ball S.L."/>
            <person name="Bradley K.W."/>
            <person name="Asai D.J."/>
            <person name="Bowman C.A."/>
            <person name="Russell D.A."/>
            <person name="Pope W.H."/>
            <person name="Jacobs-Sera D."/>
            <person name="Hendrix R.W."/>
            <person name="Hatfull G.F."/>
        </authorList>
    </citation>
    <scope>NUCLEOTIDE SEQUENCE [LARGE SCALE GENOMIC DNA]</scope>
    <source>
        <strain evidence="12 13">DSM 27648</strain>
    </source>
</reference>
<feature type="domain" description="tRNA synthetases class I catalytic" evidence="11">
    <location>
        <begin position="24"/>
        <end position="337"/>
    </location>
</feature>
<keyword evidence="3 10" id="KW-0436">Ligase</keyword>
<gene>
    <name evidence="10" type="primary">cysS</name>
    <name evidence="12" type="ORF">AKJ09_04918</name>
</gene>
<evidence type="ECO:0000256" key="2">
    <source>
        <dbReference type="ARBA" id="ARBA00011245"/>
    </source>
</evidence>
<dbReference type="AlphaFoldDB" id="A0A0K1PYP3"/>
<evidence type="ECO:0000256" key="7">
    <source>
        <dbReference type="ARBA" id="ARBA00022840"/>
    </source>
</evidence>
<name>A0A0K1PYP3_9BACT</name>
<dbReference type="InterPro" id="IPR015803">
    <property type="entry name" value="Cys-tRNA-ligase"/>
</dbReference>
<feature type="binding site" evidence="10">
    <location>
        <position position="32"/>
    </location>
    <ligand>
        <name>Zn(2+)</name>
        <dbReference type="ChEBI" id="CHEBI:29105"/>
    </ligand>
</feature>
<keyword evidence="13" id="KW-1185">Reference proteome</keyword>
<evidence type="ECO:0000313" key="12">
    <source>
        <dbReference type="EMBL" id="AKU98254.1"/>
    </source>
</evidence>
<feature type="binding site" evidence="10">
    <location>
        <position position="225"/>
    </location>
    <ligand>
        <name>Zn(2+)</name>
        <dbReference type="ChEBI" id="CHEBI:29105"/>
    </ligand>
</feature>
<dbReference type="Gene3D" id="1.20.120.1910">
    <property type="entry name" value="Cysteine-tRNA ligase, C-terminal anti-codon recognition domain"/>
    <property type="match status" value="1"/>
</dbReference>
<evidence type="ECO:0000256" key="1">
    <source>
        <dbReference type="ARBA" id="ARBA00005594"/>
    </source>
</evidence>
<dbReference type="InterPro" id="IPR009080">
    <property type="entry name" value="tRNAsynth_Ia_anticodon-bd"/>
</dbReference>
<dbReference type="HAMAP" id="MF_00041">
    <property type="entry name" value="Cys_tRNA_synth"/>
    <property type="match status" value="1"/>
</dbReference>
<keyword evidence="4 10" id="KW-0479">Metal-binding</keyword>
<dbReference type="GO" id="GO:0006423">
    <property type="term" value="P:cysteinyl-tRNA aminoacylation"/>
    <property type="evidence" value="ECO:0007669"/>
    <property type="project" value="UniProtKB-UniRule"/>
</dbReference>
<dbReference type="GO" id="GO:0005524">
    <property type="term" value="F:ATP binding"/>
    <property type="evidence" value="ECO:0007669"/>
    <property type="project" value="UniProtKB-UniRule"/>
</dbReference>
<dbReference type="PANTHER" id="PTHR10890">
    <property type="entry name" value="CYSTEINYL-TRNA SYNTHETASE"/>
    <property type="match status" value="1"/>
</dbReference>
<dbReference type="Gene3D" id="3.40.50.620">
    <property type="entry name" value="HUPs"/>
    <property type="match status" value="1"/>
</dbReference>
<evidence type="ECO:0000259" key="11">
    <source>
        <dbReference type="Pfam" id="PF01406"/>
    </source>
</evidence>
<dbReference type="OrthoDB" id="9815130at2"/>
<feature type="short sequence motif" description="'HIGH' region" evidence="10">
    <location>
        <begin position="34"/>
        <end position="44"/>
    </location>
</feature>
<evidence type="ECO:0000256" key="3">
    <source>
        <dbReference type="ARBA" id="ARBA00022598"/>
    </source>
</evidence>
<keyword evidence="10" id="KW-0963">Cytoplasm</keyword>
<accession>A0A0K1PYP3</accession>
<comment type="catalytic activity">
    <reaction evidence="10">
        <text>tRNA(Cys) + L-cysteine + ATP = L-cysteinyl-tRNA(Cys) + AMP + diphosphate</text>
        <dbReference type="Rhea" id="RHEA:17773"/>
        <dbReference type="Rhea" id="RHEA-COMP:9661"/>
        <dbReference type="Rhea" id="RHEA-COMP:9679"/>
        <dbReference type="ChEBI" id="CHEBI:30616"/>
        <dbReference type="ChEBI" id="CHEBI:33019"/>
        <dbReference type="ChEBI" id="CHEBI:35235"/>
        <dbReference type="ChEBI" id="CHEBI:78442"/>
        <dbReference type="ChEBI" id="CHEBI:78517"/>
        <dbReference type="ChEBI" id="CHEBI:456215"/>
        <dbReference type="EC" id="6.1.1.16"/>
    </reaction>
</comment>
<dbReference type="RefSeq" id="WP_146649251.1">
    <property type="nucleotide sequence ID" value="NZ_CP012333.1"/>
</dbReference>
<dbReference type="SUPFAM" id="SSF47323">
    <property type="entry name" value="Anticodon-binding domain of a subclass of class I aminoacyl-tRNA synthetases"/>
    <property type="match status" value="1"/>
</dbReference>
<dbReference type="Pfam" id="PF01406">
    <property type="entry name" value="tRNA-synt_1e"/>
    <property type="match status" value="1"/>
</dbReference>
<dbReference type="InterPro" id="IPR014729">
    <property type="entry name" value="Rossmann-like_a/b/a_fold"/>
</dbReference>
<keyword evidence="8 10" id="KW-0648">Protein biosynthesis</keyword>
<feature type="binding site" evidence="10">
    <location>
        <position position="250"/>
    </location>
    <ligand>
        <name>Zn(2+)</name>
        <dbReference type="ChEBI" id="CHEBI:29105"/>
    </ligand>
</feature>
<dbReference type="NCBIfam" id="TIGR00435">
    <property type="entry name" value="cysS"/>
    <property type="match status" value="1"/>
</dbReference>
<evidence type="ECO:0000256" key="6">
    <source>
        <dbReference type="ARBA" id="ARBA00022833"/>
    </source>
</evidence>
<dbReference type="InterPro" id="IPR032678">
    <property type="entry name" value="tRNA-synt_1_cat_dom"/>
</dbReference>
<evidence type="ECO:0000256" key="4">
    <source>
        <dbReference type="ARBA" id="ARBA00022723"/>
    </source>
</evidence>
<dbReference type="Proteomes" id="UP000064967">
    <property type="component" value="Chromosome"/>
</dbReference>
<dbReference type="GO" id="GO:0005829">
    <property type="term" value="C:cytosol"/>
    <property type="evidence" value="ECO:0007669"/>
    <property type="project" value="TreeGrafter"/>
</dbReference>
<feature type="binding site" evidence="10">
    <location>
        <position position="292"/>
    </location>
    <ligand>
        <name>ATP</name>
        <dbReference type="ChEBI" id="CHEBI:30616"/>
    </ligand>
</feature>
<evidence type="ECO:0000256" key="10">
    <source>
        <dbReference type="HAMAP-Rule" id="MF_00041"/>
    </source>
</evidence>
<dbReference type="PRINTS" id="PR00983">
    <property type="entry name" value="TRNASYNTHCYS"/>
</dbReference>
<dbReference type="STRING" id="1391654.AKJ09_04918"/>
<comment type="cofactor">
    <cofactor evidence="10">
        <name>Zn(2+)</name>
        <dbReference type="ChEBI" id="CHEBI:29105"/>
    </cofactor>
    <text evidence="10">Binds 1 zinc ion per subunit.</text>
</comment>
<dbReference type="InterPro" id="IPR024909">
    <property type="entry name" value="Cys-tRNA/MSH_ligase"/>
</dbReference>
<dbReference type="SUPFAM" id="SSF52374">
    <property type="entry name" value="Nucleotidylyl transferase"/>
    <property type="match status" value="1"/>
</dbReference>
<evidence type="ECO:0000256" key="5">
    <source>
        <dbReference type="ARBA" id="ARBA00022741"/>
    </source>
</evidence>
<keyword evidence="5 10" id="KW-0547">Nucleotide-binding</keyword>
<organism evidence="12 13">
    <name type="scientific">Labilithrix luteola</name>
    <dbReference type="NCBI Taxonomy" id="1391654"/>
    <lineage>
        <taxon>Bacteria</taxon>
        <taxon>Pseudomonadati</taxon>
        <taxon>Myxococcota</taxon>
        <taxon>Polyangia</taxon>
        <taxon>Polyangiales</taxon>
        <taxon>Labilitrichaceae</taxon>
        <taxon>Labilithrix</taxon>
    </lineage>
</organism>
<comment type="similarity">
    <text evidence="1 10">Belongs to the class-I aminoacyl-tRNA synthetase family.</text>
</comment>
<keyword evidence="7 10" id="KW-0067">ATP-binding</keyword>
<dbReference type="EMBL" id="CP012333">
    <property type="protein sequence ID" value="AKU98254.1"/>
    <property type="molecule type" value="Genomic_DNA"/>
</dbReference>
<proteinExistence type="inferred from homology"/>
<protein>
    <recommendedName>
        <fullName evidence="10">Cysteine--tRNA ligase</fullName>
        <ecNumber evidence="10">6.1.1.16</ecNumber>
    </recommendedName>
    <alternativeName>
        <fullName evidence="10">Cysteinyl-tRNA synthetase</fullName>
        <shortName evidence="10">CysRS</shortName>
    </alternativeName>
</protein>